<name>A0ABP0HX98_9DINO</name>
<evidence type="ECO:0000313" key="1">
    <source>
        <dbReference type="EMBL" id="CAK8994251.1"/>
    </source>
</evidence>
<dbReference type="Proteomes" id="UP001642464">
    <property type="component" value="Unassembled WGS sequence"/>
</dbReference>
<protein>
    <submittedName>
        <fullName evidence="1">Uncharacterized protein</fullName>
    </submittedName>
</protein>
<accession>A0ABP0HX98</accession>
<proteinExistence type="predicted"/>
<gene>
    <name evidence="1" type="ORF">SCF082_LOCUS3851</name>
</gene>
<dbReference type="EMBL" id="CAXAMM010002002">
    <property type="protein sequence ID" value="CAK8994251.1"/>
    <property type="molecule type" value="Genomic_DNA"/>
</dbReference>
<comment type="caution">
    <text evidence="1">The sequence shown here is derived from an EMBL/GenBank/DDBJ whole genome shotgun (WGS) entry which is preliminary data.</text>
</comment>
<sequence>MTSSIAGILVLGAHREAAYRGGQLANFLRPEAASPIALVDPSVLMALADAKLPWKQDPKATEGASATFLQLPNDKSVRFVCGHLAGLQLFAHHTAEEIGSFTAVQIAQILDAFARMGSSFEALAVADQTMMRSLSKLFMRRIVREPLSPQETAKVAVAFSALRVRDVGLFNATTLGLCRPEAIQALSWMELAHVAVAYAIRVRIADSSSPIPCYEDFEVPVPLSPQVVARFLEAQLHLGQVGLQEAGHLLPHMAHSAGPSGRPSIQLSKLLIIFLARGSHAFPWLWRRAIVGAFSEATVACLC</sequence>
<organism evidence="1 2">
    <name type="scientific">Durusdinium trenchii</name>
    <dbReference type="NCBI Taxonomy" id="1381693"/>
    <lineage>
        <taxon>Eukaryota</taxon>
        <taxon>Sar</taxon>
        <taxon>Alveolata</taxon>
        <taxon>Dinophyceae</taxon>
        <taxon>Suessiales</taxon>
        <taxon>Symbiodiniaceae</taxon>
        <taxon>Durusdinium</taxon>
    </lineage>
</organism>
<evidence type="ECO:0000313" key="2">
    <source>
        <dbReference type="Proteomes" id="UP001642464"/>
    </source>
</evidence>
<reference evidence="1 2" key="1">
    <citation type="submission" date="2024-02" db="EMBL/GenBank/DDBJ databases">
        <authorList>
            <person name="Chen Y."/>
            <person name="Shah S."/>
            <person name="Dougan E. K."/>
            <person name="Thang M."/>
            <person name="Chan C."/>
        </authorList>
    </citation>
    <scope>NUCLEOTIDE SEQUENCE [LARGE SCALE GENOMIC DNA]</scope>
</reference>
<keyword evidence="2" id="KW-1185">Reference proteome</keyword>